<dbReference type="NCBIfam" id="TIGR01256">
    <property type="entry name" value="modA"/>
    <property type="match status" value="1"/>
</dbReference>
<keyword evidence="16" id="KW-1185">Reference proteome</keyword>
<proteinExistence type="inferred from homology"/>
<protein>
    <recommendedName>
        <fullName evidence="11">Molybdate-binding protein ModA</fullName>
    </recommendedName>
    <alternativeName>
        <fullName evidence="12">Molybdate/tungstate-binding protein ModA</fullName>
    </alternativeName>
</protein>
<dbReference type="AlphaFoldDB" id="A0A1M5XD31"/>
<sequence length="282" mass="30767">MLKKTVSLVLGVLIMCFAFTGCSSANTGNISAGNEISSEKNTEVSVTEELNVFAAASLTESFTEIAEAFEQENNVKVVLNFAGSQALYTSIDQGAEADVFASANTKYMKQLTESKMVGDSNIFVKNGLVIGVMKDSEFKIESLKDLTQEGLILVAAEDSVPVGNYFYKALDNALEAKTLAEDDKEKILNNIKSKEVDVKSVLSKVLLKEADACIVYKTDVTEAAKENVNIVESSDFDSVIAEYPIAVMENSKNKELANKFIEFVMNSEKGKETMEQYGFILP</sequence>
<evidence type="ECO:0000256" key="9">
    <source>
        <dbReference type="ARBA" id="ARBA00056002"/>
    </source>
</evidence>
<dbReference type="FunFam" id="3.40.190.10:FF:000030">
    <property type="entry name" value="Molybdate ABC transporter substrate-binding protein"/>
    <property type="match status" value="1"/>
</dbReference>
<dbReference type="OrthoDB" id="9785015at2"/>
<keyword evidence="7" id="KW-0472">Membrane</keyword>
<dbReference type="GO" id="GO:0046872">
    <property type="term" value="F:metal ion binding"/>
    <property type="evidence" value="ECO:0007669"/>
    <property type="project" value="UniProtKB-KW"/>
</dbReference>
<dbReference type="Pfam" id="PF13531">
    <property type="entry name" value="SBP_bac_11"/>
    <property type="match status" value="1"/>
</dbReference>
<evidence type="ECO:0000313" key="16">
    <source>
        <dbReference type="Proteomes" id="UP000184447"/>
    </source>
</evidence>
<evidence type="ECO:0000256" key="2">
    <source>
        <dbReference type="ARBA" id="ARBA00009175"/>
    </source>
</evidence>
<dbReference type="SUPFAM" id="SSF53850">
    <property type="entry name" value="Periplasmic binding protein-like II"/>
    <property type="match status" value="1"/>
</dbReference>
<dbReference type="InterPro" id="IPR005950">
    <property type="entry name" value="ModA"/>
</dbReference>
<accession>A0A1M5XD31</accession>
<dbReference type="InterPro" id="IPR050682">
    <property type="entry name" value="ModA/WtpA"/>
</dbReference>
<keyword evidence="5 13" id="KW-0479">Metal-binding</keyword>
<feature type="signal peptide" evidence="14">
    <location>
        <begin position="1"/>
        <end position="25"/>
    </location>
</feature>
<dbReference type="Gene3D" id="3.40.190.10">
    <property type="entry name" value="Periplasmic binding protein-like II"/>
    <property type="match status" value="2"/>
</dbReference>
<comment type="subcellular location">
    <subcellularLocation>
        <location evidence="1">Cell membrane</location>
    </subcellularLocation>
</comment>
<dbReference type="CDD" id="cd13538">
    <property type="entry name" value="PBP2_ModA_like_1"/>
    <property type="match status" value="1"/>
</dbReference>
<dbReference type="GO" id="GO:0015689">
    <property type="term" value="P:molybdate ion transport"/>
    <property type="evidence" value="ECO:0007669"/>
    <property type="project" value="InterPro"/>
</dbReference>
<evidence type="ECO:0000256" key="12">
    <source>
        <dbReference type="ARBA" id="ARBA00078141"/>
    </source>
</evidence>
<dbReference type="Proteomes" id="UP000184447">
    <property type="component" value="Unassembled WGS sequence"/>
</dbReference>
<keyword evidence="13" id="KW-0500">Molybdenum</keyword>
<feature type="binding site" evidence="13">
    <location>
        <position position="57"/>
    </location>
    <ligand>
        <name>molybdate</name>
        <dbReference type="ChEBI" id="CHEBI:36264"/>
    </ligand>
</feature>
<comment type="subunit">
    <text evidence="10">The complex is composed of two ATP-binding proteins (ModC), two transmembrane proteins (ModB) and a solute-binding protein (ModA).</text>
</comment>
<evidence type="ECO:0000313" key="15">
    <source>
        <dbReference type="EMBL" id="SHH97757.1"/>
    </source>
</evidence>
<gene>
    <name evidence="15" type="ORF">SAMN02745207_03566</name>
</gene>
<name>A0A1M5XD31_9CLOT</name>
<feature type="binding site" evidence="13">
    <location>
        <position position="198"/>
    </location>
    <ligand>
        <name>molybdate</name>
        <dbReference type="ChEBI" id="CHEBI:36264"/>
    </ligand>
</feature>
<organism evidence="15 16">
    <name type="scientific">Clostridium grantii DSM 8605</name>
    <dbReference type="NCBI Taxonomy" id="1121316"/>
    <lineage>
        <taxon>Bacteria</taxon>
        <taxon>Bacillati</taxon>
        <taxon>Bacillota</taxon>
        <taxon>Clostridia</taxon>
        <taxon>Eubacteriales</taxon>
        <taxon>Clostridiaceae</taxon>
        <taxon>Clostridium</taxon>
    </lineage>
</organism>
<dbReference type="RefSeq" id="WP_073340185.1">
    <property type="nucleotide sequence ID" value="NZ_FQXM01000027.1"/>
</dbReference>
<comment type="function">
    <text evidence="9">Involved in the transport of molybdenum into the cell. Part of the binding-protein-dependent transport system ModABCD.</text>
</comment>
<dbReference type="PANTHER" id="PTHR30632:SF0">
    <property type="entry name" value="SULFATE-BINDING PROTEIN"/>
    <property type="match status" value="1"/>
</dbReference>
<dbReference type="GO" id="GO:0005886">
    <property type="term" value="C:plasma membrane"/>
    <property type="evidence" value="ECO:0007669"/>
    <property type="project" value="UniProtKB-SubCell"/>
</dbReference>
<keyword evidence="4" id="KW-1003">Cell membrane</keyword>
<dbReference type="PIRSF" id="PIRSF004846">
    <property type="entry name" value="ModA"/>
    <property type="match status" value="1"/>
</dbReference>
<evidence type="ECO:0000256" key="4">
    <source>
        <dbReference type="ARBA" id="ARBA00022475"/>
    </source>
</evidence>
<evidence type="ECO:0000256" key="10">
    <source>
        <dbReference type="ARBA" id="ARBA00062515"/>
    </source>
</evidence>
<feature type="chain" id="PRO_5013177991" description="Molybdate-binding protein ModA" evidence="14">
    <location>
        <begin position="26"/>
        <end position="282"/>
    </location>
</feature>
<feature type="binding site" evidence="13">
    <location>
        <position position="216"/>
    </location>
    <ligand>
        <name>molybdate</name>
        <dbReference type="ChEBI" id="CHEBI:36264"/>
    </ligand>
</feature>
<evidence type="ECO:0000256" key="13">
    <source>
        <dbReference type="PIRSR" id="PIRSR004846-1"/>
    </source>
</evidence>
<evidence type="ECO:0000256" key="1">
    <source>
        <dbReference type="ARBA" id="ARBA00004236"/>
    </source>
</evidence>
<keyword evidence="6 14" id="KW-0732">Signal</keyword>
<reference evidence="15 16" key="1">
    <citation type="submission" date="2016-11" db="EMBL/GenBank/DDBJ databases">
        <authorList>
            <person name="Jaros S."/>
            <person name="Januszkiewicz K."/>
            <person name="Wedrychowicz H."/>
        </authorList>
    </citation>
    <scope>NUCLEOTIDE SEQUENCE [LARGE SCALE GENOMIC DNA]</scope>
    <source>
        <strain evidence="15 16">DSM 8605</strain>
    </source>
</reference>
<evidence type="ECO:0000256" key="7">
    <source>
        <dbReference type="ARBA" id="ARBA00023136"/>
    </source>
</evidence>
<dbReference type="GO" id="GO:0030973">
    <property type="term" value="F:molybdate ion binding"/>
    <property type="evidence" value="ECO:0007669"/>
    <property type="project" value="TreeGrafter"/>
</dbReference>
<keyword evidence="8" id="KW-0826">Tungsten</keyword>
<dbReference type="PANTHER" id="PTHR30632">
    <property type="entry name" value="MOLYBDATE-BINDING PERIPLASMIC PROTEIN"/>
    <property type="match status" value="1"/>
</dbReference>
<evidence type="ECO:0000256" key="14">
    <source>
        <dbReference type="SAM" id="SignalP"/>
    </source>
</evidence>
<dbReference type="PROSITE" id="PS51257">
    <property type="entry name" value="PROKAR_LIPOPROTEIN"/>
    <property type="match status" value="1"/>
</dbReference>
<keyword evidence="3" id="KW-0813">Transport</keyword>
<dbReference type="STRING" id="1121316.SAMN02745207_03566"/>
<feature type="binding site" evidence="13">
    <location>
        <position position="84"/>
    </location>
    <ligand>
        <name>molybdate</name>
        <dbReference type="ChEBI" id="CHEBI:36264"/>
    </ligand>
</feature>
<evidence type="ECO:0000256" key="8">
    <source>
        <dbReference type="ARBA" id="ARBA00023245"/>
    </source>
</evidence>
<dbReference type="EMBL" id="FQXM01000027">
    <property type="protein sequence ID" value="SHH97757.1"/>
    <property type="molecule type" value="Genomic_DNA"/>
</dbReference>
<evidence type="ECO:0000256" key="11">
    <source>
        <dbReference type="ARBA" id="ARBA00073171"/>
    </source>
</evidence>
<evidence type="ECO:0000256" key="3">
    <source>
        <dbReference type="ARBA" id="ARBA00022448"/>
    </source>
</evidence>
<evidence type="ECO:0000256" key="6">
    <source>
        <dbReference type="ARBA" id="ARBA00022729"/>
    </source>
</evidence>
<comment type="similarity">
    <text evidence="2">Belongs to the bacterial solute-binding protein ModA family.</text>
</comment>
<evidence type="ECO:0000256" key="5">
    <source>
        <dbReference type="ARBA" id="ARBA00022723"/>
    </source>
</evidence>